<reference evidence="1 2" key="1">
    <citation type="submission" date="2019-12" db="EMBL/GenBank/DDBJ databases">
        <title>Novel species isolated from a subtropical stream in China.</title>
        <authorList>
            <person name="Lu H."/>
        </authorList>
    </citation>
    <scope>NUCLEOTIDE SEQUENCE [LARGE SCALE GENOMIC DNA]</scope>
    <source>
        <strain evidence="1 2">FT55W</strain>
    </source>
</reference>
<accession>A0A7X4GNE1</accession>
<evidence type="ECO:0000313" key="2">
    <source>
        <dbReference type="Proteomes" id="UP000450012"/>
    </source>
</evidence>
<dbReference type="SUPFAM" id="SSF88713">
    <property type="entry name" value="Glycoside hydrolase/deacetylase"/>
    <property type="match status" value="1"/>
</dbReference>
<dbReference type="InterPro" id="IPR011330">
    <property type="entry name" value="Glyco_hydro/deAcase_b/a-brl"/>
</dbReference>
<dbReference type="RefSeq" id="WP_161013267.1">
    <property type="nucleotide sequence ID" value="NZ_WWCK01000002.1"/>
</dbReference>
<gene>
    <name evidence="1" type="ORF">GTP45_07735</name>
</gene>
<name>A0A7X4GNE1_9BURK</name>
<evidence type="ECO:0000313" key="1">
    <source>
        <dbReference type="EMBL" id="MYM66717.1"/>
    </source>
</evidence>
<organism evidence="1 2">
    <name type="scientific">Duganella rivi</name>
    <dbReference type="NCBI Taxonomy" id="2666083"/>
    <lineage>
        <taxon>Bacteria</taxon>
        <taxon>Pseudomonadati</taxon>
        <taxon>Pseudomonadota</taxon>
        <taxon>Betaproteobacteria</taxon>
        <taxon>Burkholderiales</taxon>
        <taxon>Oxalobacteraceae</taxon>
        <taxon>Telluria group</taxon>
        <taxon>Duganella</taxon>
    </lineage>
</organism>
<dbReference type="Proteomes" id="UP000450012">
    <property type="component" value="Unassembled WGS sequence"/>
</dbReference>
<dbReference type="AlphaFoldDB" id="A0A7X4GNE1"/>
<dbReference type="Gene3D" id="3.20.20.370">
    <property type="entry name" value="Glycoside hydrolase/deacetylase"/>
    <property type="match status" value="1"/>
</dbReference>
<keyword evidence="2" id="KW-1185">Reference proteome</keyword>
<dbReference type="EMBL" id="WWCK01000002">
    <property type="protein sequence ID" value="MYM66717.1"/>
    <property type="molecule type" value="Genomic_DNA"/>
</dbReference>
<dbReference type="GO" id="GO:0005975">
    <property type="term" value="P:carbohydrate metabolic process"/>
    <property type="evidence" value="ECO:0007669"/>
    <property type="project" value="InterPro"/>
</dbReference>
<proteinExistence type="predicted"/>
<comment type="caution">
    <text evidence="1">The sequence shown here is derived from an EMBL/GenBank/DDBJ whole genome shotgun (WGS) entry which is preliminary data.</text>
</comment>
<sequence length="338" mass="37776">MRVCFTIDTEFSIAGAFADPALLPVGAPMVRCETDGRSQGLEFLLACFRRHGMQATFFIETVQRHYFRDDPMRALAWRIAEHGHELQLHVHPCWSVFQYADWPQRVRAQPRQDDLAGRPLDSTVGLLRQGQATFAEWGLPAPQVFRGGSLQHDEDLYRALAVAGIPYSSNIGLGVYNCGLADYQLCAGRHLRHGVLECPVLTFADWPSHLKTVSVSGTSFAEMRWLLDRAQAAGLELAVILSHPFEYVQSYGDGFRVLRRHAVNQSRLERLCAYIAAHPDRFQASGLAAAAAQPLTPASSANPLLRGRPWHTASRLATQVLYDRYGQWLLARQARRAA</sequence>
<protein>
    <submittedName>
        <fullName evidence="1">Polysaccharide deacetylase</fullName>
    </submittedName>
</protein>